<sequence length="304" mass="34381">MEEPWIIETRRLSYTFAKASEQTLFDINLQVPRGSVYCFVGPNGAGKTTTLRLLLGLLRSQAGSIRIFGRDFFADRRKILSQIGSFIEQPSLYEHLTGRQNLEVYRLTYGRERSRIEEVLKITDILDAGNKLVRAYSLGMKQRLSIALALLNDPEVLILDEPTNGLDPQGIVDMRVLIQELSGTYGKTILLSSHLLSEVEKVATHFGVLRGGKLQFQGTKSELMIRRSQNTVLRLETADVQKAMSALQERFETICLDETFVLVKHIAREQVPELTRHLVASGVGIYNIGLVHENFEETFFHLTT</sequence>
<dbReference type="PANTHER" id="PTHR43335:SF4">
    <property type="entry name" value="ABC TRANSPORTER, ATP-BINDING PROTEIN"/>
    <property type="match status" value="1"/>
</dbReference>
<dbReference type="PANTHER" id="PTHR43335">
    <property type="entry name" value="ABC TRANSPORTER, ATP-BINDING PROTEIN"/>
    <property type="match status" value="1"/>
</dbReference>
<evidence type="ECO:0000313" key="6">
    <source>
        <dbReference type="EMBL" id="AYB33570.1"/>
    </source>
</evidence>
<gene>
    <name evidence="6" type="ORF">D4L85_24600</name>
</gene>
<dbReference type="GO" id="GO:0016887">
    <property type="term" value="F:ATP hydrolysis activity"/>
    <property type="evidence" value="ECO:0007669"/>
    <property type="project" value="InterPro"/>
</dbReference>
<comment type="similarity">
    <text evidence="1">Belongs to the ABC transporter superfamily.</text>
</comment>
<keyword evidence="7" id="KW-1185">Reference proteome</keyword>
<evidence type="ECO:0000256" key="1">
    <source>
        <dbReference type="ARBA" id="ARBA00005417"/>
    </source>
</evidence>
<dbReference type="SUPFAM" id="SSF52540">
    <property type="entry name" value="P-loop containing nucleoside triphosphate hydrolases"/>
    <property type="match status" value="1"/>
</dbReference>
<dbReference type="InterPro" id="IPR003593">
    <property type="entry name" value="AAA+_ATPase"/>
</dbReference>
<evidence type="ECO:0000313" key="7">
    <source>
        <dbReference type="Proteomes" id="UP000266183"/>
    </source>
</evidence>
<keyword evidence="2" id="KW-0813">Transport</keyword>
<evidence type="ECO:0000256" key="2">
    <source>
        <dbReference type="ARBA" id="ARBA00022448"/>
    </source>
</evidence>
<dbReference type="PROSITE" id="PS00211">
    <property type="entry name" value="ABC_TRANSPORTER_1"/>
    <property type="match status" value="1"/>
</dbReference>
<dbReference type="InterPro" id="IPR027417">
    <property type="entry name" value="P-loop_NTPase"/>
</dbReference>
<dbReference type="KEGG" id="chk:D4L85_24600"/>
<keyword evidence="3" id="KW-0547">Nucleotide-binding</keyword>
<dbReference type="InterPro" id="IPR003439">
    <property type="entry name" value="ABC_transporter-like_ATP-bd"/>
</dbReference>
<dbReference type="PROSITE" id="PS50893">
    <property type="entry name" value="ABC_TRANSPORTER_2"/>
    <property type="match status" value="1"/>
</dbReference>
<proteinExistence type="inferred from homology"/>
<dbReference type="Pfam" id="PF00005">
    <property type="entry name" value="ABC_tran"/>
    <property type="match status" value="1"/>
</dbReference>
<name>A0A385SV36_9BACT</name>
<dbReference type="RefSeq" id="WP_119756804.1">
    <property type="nucleotide sequence ID" value="NZ_CP032382.1"/>
</dbReference>
<dbReference type="EMBL" id="CP032382">
    <property type="protein sequence ID" value="AYB33570.1"/>
    <property type="molecule type" value="Genomic_DNA"/>
</dbReference>
<protein>
    <submittedName>
        <fullName evidence="6">ATP-binding cassette domain-containing protein</fullName>
    </submittedName>
</protein>
<evidence type="ECO:0000259" key="5">
    <source>
        <dbReference type="PROSITE" id="PS50893"/>
    </source>
</evidence>
<evidence type="ECO:0000256" key="4">
    <source>
        <dbReference type="ARBA" id="ARBA00022840"/>
    </source>
</evidence>
<dbReference type="SMART" id="SM00382">
    <property type="entry name" value="AAA"/>
    <property type="match status" value="1"/>
</dbReference>
<evidence type="ECO:0000256" key="3">
    <source>
        <dbReference type="ARBA" id="ARBA00022741"/>
    </source>
</evidence>
<accession>A0A385SV36</accession>
<feature type="domain" description="ABC transporter" evidence="5">
    <location>
        <begin position="7"/>
        <end position="236"/>
    </location>
</feature>
<dbReference type="Proteomes" id="UP000266183">
    <property type="component" value="Chromosome"/>
</dbReference>
<dbReference type="InterPro" id="IPR017871">
    <property type="entry name" value="ABC_transporter-like_CS"/>
</dbReference>
<reference evidence="7" key="1">
    <citation type="submission" date="2018-09" db="EMBL/GenBank/DDBJ databases">
        <title>Chryseolinea sp. KIS68-18 isolated from soil.</title>
        <authorList>
            <person name="Weon H.-Y."/>
            <person name="Kwon S.-W."/>
            <person name="Lee S.A."/>
        </authorList>
    </citation>
    <scope>NUCLEOTIDE SEQUENCE [LARGE SCALE GENOMIC DNA]</scope>
    <source>
        <strain evidence="7">KIS68-18</strain>
    </source>
</reference>
<dbReference type="Gene3D" id="3.40.50.300">
    <property type="entry name" value="P-loop containing nucleotide triphosphate hydrolases"/>
    <property type="match status" value="1"/>
</dbReference>
<dbReference type="GO" id="GO:0005524">
    <property type="term" value="F:ATP binding"/>
    <property type="evidence" value="ECO:0007669"/>
    <property type="project" value="UniProtKB-KW"/>
</dbReference>
<keyword evidence="4 6" id="KW-0067">ATP-binding</keyword>
<organism evidence="6 7">
    <name type="scientific">Chryseolinea soli</name>
    <dbReference type="NCBI Taxonomy" id="2321403"/>
    <lineage>
        <taxon>Bacteria</taxon>
        <taxon>Pseudomonadati</taxon>
        <taxon>Bacteroidota</taxon>
        <taxon>Cytophagia</taxon>
        <taxon>Cytophagales</taxon>
        <taxon>Fulvivirgaceae</taxon>
        <taxon>Chryseolinea</taxon>
    </lineage>
</organism>
<dbReference type="AlphaFoldDB" id="A0A385SV36"/>
<dbReference type="OrthoDB" id="9808363at2"/>